<evidence type="ECO:0000313" key="4">
    <source>
        <dbReference type="Proteomes" id="UP001552299"/>
    </source>
</evidence>
<organism evidence="3 4">
    <name type="scientific">Dendrobium thyrsiflorum</name>
    <name type="common">Pinecone-like raceme dendrobium</name>
    <name type="synonym">Orchid</name>
    <dbReference type="NCBI Taxonomy" id="117978"/>
    <lineage>
        <taxon>Eukaryota</taxon>
        <taxon>Viridiplantae</taxon>
        <taxon>Streptophyta</taxon>
        <taxon>Embryophyta</taxon>
        <taxon>Tracheophyta</taxon>
        <taxon>Spermatophyta</taxon>
        <taxon>Magnoliopsida</taxon>
        <taxon>Liliopsida</taxon>
        <taxon>Asparagales</taxon>
        <taxon>Orchidaceae</taxon>
        <taxon>Epidendroideae</taxon>
        <taxon>Malaxideae</taxon>
        <taxon>Dendrobiinae</taxon>
        <taxon>Dendrobium</taxon>
    </lineage>
</organism>
<accession>A0ABD0U8G4</accession>
<dbReference type="AlphaFoldDB" id="A0ABD0U8G4"/>
<reference evidence="3 4" key="1">
    <citation type="journal article" date="2024" name="Plant Biotechnol. J.">
        <title>Dendrobium thyrsiflorum genome and its molecular insights into genes involved in important horticultural traits.</title>
        <authorList>
            <person name="Chen B."/>
            <person name="Wang J.Y."/>
            <person name="Zheng P.J."/>
            <person name="Li K.L."/>
            <person name="Liang Y.M."/>
            <person name="Chen X.F."/>
            <person name="Zhang C."/>
            <person name="Zhao X."/>
            <person name="He X."/>
            <person name="Zhang G.Q."/>
            <person name="Liu Z.J."/>
            <person name="Xu Q."/>
        </authorList>
    </citation>
    <scope>NUCLEOTIDE SEQUENCE [LARGE SCALE GENOMIC DNA]</scope>
    <source>
        <strain evidence="3">GZMU011</strain>
    </source>
</reference>
<gene>
    <name evidence="3" type="ORF">M5K25_023318</name>
</gene>
<protein>
    <submittedName>
        <fullName evidence="3">Uncharacterized protein</fullName>
    </submittedName>
</protein>
<sequence>MASSRKSLYIMLTGFFIIFFVMAEGRGFPPTVPTSTGLAENSQPTAMKPGEVFELKPKIHPSGGSTHSDCHHGPECRGLAENSQPTTMKSGEVFELKPKIHPSDGSTHSGCHHGPGWGNGPCPPPLRRMPWLGGEFAANYNEVRRSIRAETQNTSIGWVDALGLPPRAGLGQRAMPAAIKKVQIIIIVR</sequence>
<dbReference type="EMBL" id="JANQDX010000017">
    <property type="protein sequence ID" value="KAL0908810.1"/>
    <property type="molecule type" value="Genomic_DNA"/>
</dbReference>
<evidence type="ECO:0000256" key="1">
    <source>
        <dbReference type="SAM" id="MobiDB-lite"/>
    </source>
</evidence>
<keyword evidence="2" id="KW-0732">Signal</keyword>
<name>A0ABD0U8G4_DENTH</name>
<feature type="region of interest" description="Disordered" evidence="1">
    <location>
        <begin position="61"/>
        <end position="85"/>
    </location>
</feature>
<feature type="signal peptide" evidence="2">
    <location>
        <begin position="1"/>
        <end position="23"/>
    </location>
</feature>
<comment type="caution">
    <text evidence="3">The sequence shown here is derived from an EMBL/GenBank/DDBJ whole genome shotgun (WGS) entry which is preliminary data.</text>
</comment>
<evidence type="ECO:0000256" key="2">
    <source>
        <dbReference type="SAM" id="SignalP"/>
    </source>
</evidence>
<evidence type="ECO:0000313" key="3">
    <source>
        <dbReference type="EMBL" id="KAL0908810.1"/>
    </source>
</evidence>
<dbReference type="Proteomes" id="UP001552299">
    <property type="component" value="Unassembled WGS sequence"/>
</dbReference>
<proteinExistence type="predicted"/>
<feature type="chain" id="PRO_5044790136" evidence="2">
    <location>
        <begin position="24"/>
        <end position="189"/>
    </location>
</feature>
<keyword evidence="4" id="KW-1185">Reference proteome</keyword>